<comment type="caution">
    <text evidence="7">The sequence shown here is derived from an EMBL/GenBank/DDBJ whole genome shotgun (WGS) entry which is preliminary data.</text>
</comment>
<dbReference type="PRINTS" id="PR01021">
    <property type="entry name" value="OMPADOMAIN"/>
</dbReference>
<keyword evidence="3" id="KW-0998">Cell outer membrane</keyword>
<evidence type="ECO:0000313" key="8">
    <source>
        <dbReference type="Proteomes" id="UP001209730"/>
    </source>
</evidence>
<evidence type="ECO:0000259" key="6">
    <source>
        <dbReference type="PROSITE" id="PS51123"/>
    </source>
</evidence>
<organism evidence="7 8">
    <name type="scientific">Microbulbifer thermotolerans</name>
    <dbReference type="NCBI Taxonomy" id="252514"/>
    <lineage>
        <taxon>Bacteria</taxon>
        <taxon>Pseudomonadati</taxon>
        <taxon>Pseudomonadota</taxon>
        <taxon>Gammaproteobacteria</taxon>
        <taxon>Cellvibrionales</taxon>
        <taxon>Microbulbiferaceae</taxon>
        <taxon>Microbulbifer</taxon>
    </lineage>
</organism>
<feature type="region of interest" description="Disordered" evidence="5">
    <location>
        <begin position="52"/>
        <end position="72"/>
    </location>
</feature>
<dbReference type="RefSeq" id="WP_266066529.1">
    <property type="nucleotide sequence ID" value="NZ_JAPHQB010000024.1"/>
</dbReference>
<dbReference type="PANTHER" id="PTHR30329">
    <property type="entry name" value="STATOR ELEMENT OF FLAGELLAR MOTOR COMPLEX"/>
    <property type="match status" value="1"/>
</dbReference>
<dbReference type="EMBL" id="JAPHQB010000024">
    <property type="protein sequence ID" value="MCX2802819.1"/>
    <property type="molecule type" value="Genomic_DNA"/>
</dbReference>
<keyword evidence="2 4" id="KW-0472">Membrane</keyword>
<comment type="subcellular location">
    <subcellularLocation>
        <location evidence="1">Cell outer membrane</location>
    </subcellularLocation>
</comment>
<dbReference type="Pfam" id="PF00691">
    <property type="entry name" value="OmpA"/>
    <property type="match status" value="1"/>
</dbReference>
<dbReference type="Gene3D" id="3.30.1330.60">
    <property type="entry name" value="OmpA-like domain"/>
    <property type="match status" value="1"/>
</dbReference>
<dbReference type="InterPro" id="IPR050330">
    <property type="entry name" value="Bact_OuterMem_StrucFunc"/>
</dbReference>
<evidence type="ECO:0000256" key="5">
    <source>
        <dbReference type="SAM" id="MobiDB-lite"/>
    </source>
</evidence>
<evidence type="ECO:0000256" key="1">
    <source>
        <dbReference type="ARBA" id="ARBA00004442"/>
    </source>
</evidence>
<dbReference type="Proteomes" id="UP001209730">
    <property type="component" value="Unassembled WGS sequence"/>
</dbReference>
<proteinExistence type="predicted"/>
<accession>A0AB35I150</accession>
<dbReference type="InterPro" id="IPR006664">
    <property type="entry name" value="OMP_bac"/>
</dbReference>
<dbReference type="PRINTS" id="PR01023">
    <property type="entry name" value="NAFLGMOTY"/>
</dbReference>
<feature type="domain" description="OmpA-like" evidence="6">
    <location>
        <begin position="1"/>
        <end position="72"/>
    </location>
</feature>
<gene>
    <name evidence="7" type="ORF">OQJ68_13575</name>
</gene>
<dbReference type="GO" id="GO:0009279">
    <property type="term" value="C:cell outer membrane"/>
    <property type="evidence" value="ECO:0007669"/>
    <property type="project" value="UniProtKB-SubCell"/>
</dbReference>
<dbReference type="CDD" id="cd07185">
    <property type="entry name" value="OmpA_C-like"/>
    <property type="match status" value="1"/>
</dbReference>
<dbReference type="AlphaFoldDB" id="A0AB35I150"/>
<dbReference type="PANTHER" id="PTHR30329:SF21">
    <property type="entry name" value="LIPOPROTEIN YIAD-RELATED"/>
    <property type="match status" value="1"/>
</dbReference>
<protein>
    <submittedName>
        <fullName evidence="7">OmpA family protein</fullName>
    </submittedName>
</protein>
<dbReference type="InterPro" id="IPR036737">
    <property type="entry name" value="OmpA-like_sf"/>
</dbReference>
<evidence type="ECO:0000256" key="2">
    <source>
        <dbReference type="ARBA" id="ARBA00023136"/>
    </source>
</evidence>
<evidence type="ECO:0000256" key="3">
    <source>
        <dbReference type="ARBA" id="ARBA00023237"/>
    </source>
</evidence>
<reference evidence="7" key="1">
    <citation type="submission" date="2022-11" db="EMBL/GenBank/DDBJ databases">
        <title>Chitin-degrading and fungicidal potential of chitinolytic bacterial strains from marine environment of the Pacific Ocean regions.</title>
        <authorList>
            <person name="Pentekhina I."/>
            <person name="Nedashkovskaya O."/>
            <person name="Seitkalieva A."/>
            <person name="Podvolotskaya A."/>
            <person name="Tekutyeva L."/>
            <person name="Balabanova L."/>
        </authorList>
    </citation>
    <scope>NUCLEOTIDE SEQUENCE</scope>
    <source>
        <strain evidence="7">KMM 6838</strain>
    </source>
</reference>
<dbReference type="InterPro" id="IPR006665">
    <property type="entry name" value="OmpA-like"/>
</dbReference>
<dbReference type="SUPFAM" id="SSF103088">
    <property type="entry name" value="OmpA-like"/>
    <property type="match status" value="1"/>
</dbReference>
<evidence type="ECO:0000313" key="7">
    <source>
        <dbReference type="EMBL" id="MCX2802819.1"/>
    </source>
</evidence>
<name>A0AB35I150_MICTH</name>
<sequence length="72" mass="8009">MEIAYHTDSRGNDDYNLQLSSERAEAVCAFLIQNGVDATRLTAKGYGEQQPVASNEAESGRAQNRRVEVRFC</sequence>
<dbReference type="PROSITE" id="PS51123">
    <property type="entry name" value="OMPA_2"/>
    <property type="match status" value="1"/>
</dbReference>
<evidence type="ECO:0000256" key="4">
    <source>
        <dbReference type="PROSITE-ProRule" id="PRU00473"/>
    </source>
</evidence>